<evidence type="ECO:0000313" key="8">
    <source>
        <dbReference type="Proteomes" id="UP000059672"/>
    </source>
</evidence>
<dbReference type="Proteomes" id="UP000059672">
    <property type="component" value="Chromosome"/>
</dbReference>
<evidence type="ECO:0000313" key="7">
    <source>
        <dbReference type="EMBL" id="AMC11494.1"/>
    </source>
</evidence>
<dbReference type="InterPro" id="IPR026444">
    <property type="entry name" value="Secre_tail"/>
</dbReference>
<dbReference type="PANTHER" id="PTHR33607:SF2">
    <property type="entry name" value="ENDONUCLEASE-1"/>
    <property type="match status" value="1"/>
</dbReference>
<sequence length="902" mass="97888">MRKLLNFIFLFLFIIPFYGQIQSYYNGLDLTKTGNDLFLELAGRLEATHTAIPYTGSPVDVWDACKQADEDPDINTNLLLIYGFNDNDGIPSTDRTRNKNLQDTGSGVSGVWNREHVFAKSLANPTFGTDEPGPGTDVHNLRPADRDRNSSRSNRKFTDGTGNSGIISANGGWYPGDEWKGDVARIIMYMYTRYHGNGSLVAETSCLPKNVGFGTELAIDPNMVDLFLKWNVEDPVSPFEANRNEVLFGIQGNRNPFIDNPYLATIIWGGLTAEDKWWANNSSDTEAPTAPTNLIASNILDDSFDISWDSSTDNVGVFDYLIYVDGVYLQSVTSTSVTIVNLSPNTNYNITIKARDAASNLSAESTVLSVVTLEGPKILLVEDFGDCSQLSFFTFNEASNKDWGCETQFGENNSGSMGINGYQEDVLSKDWLITNNPINFDVETGEKISFYTDAAYGSTPLELVYSSDYDGSGNPSDYTWAQVPNVTIPIHSNGSGTEEVYTFTDVDISTITGTVYFAFKYYSNGSPTRWTVDSFEIIADNDNPDMDGDGVLNVNDLCPNTPAGETVDVNGCSNGQLDDDNDGVQNSEDLCSNTPSGEAVDANGCSNSQLDDDGDGVMDNLDLCPNTPTGEVVNSEGCSNGQLDDDGDGVQNSNDLCPNTTLGVTVDATGCFTLPEDNFNVQVISETCPDKNNGQLVITAQTVQNYAVTINGTAYTFTDSLTVDSLAPGMYNFCITVTGETYEQCFVVEVIAGVTVSGKSSVSSNRATIEIAEGTAPFIIYVNGQEVLETNSPVFNVEVKHGDLLEVKTSKSCEGVYSKTIALLEGIVAYPNPTSGVLEIALPVSQKEVTISLYSIHSQLISRKVYPIINGKVQLNIANKPIGLYIVKVQLDKPVVLKIIKN</sequence>
<dbReference type="PROSITE" id="PS50853">
    <property type="entry name" value="FN3"/>
    <property type="match status" value="1"/>
</dbReference>
<dbReference type="GO" id="GO:0016787">
    <property type="term" value="F:hydrolase activity"/>
    <property type="evidence" value="ECO:0007669"/>
    <property type="project" value="UniProtKB-KW"/>
</dbReference>
<dbReference type="CDD" id="cd00063">
    <property type="entry name" value="FN3"/>
    <property type="match status" value="1"/>
</dbReference>
<keyword evidence="3" id="KW-0732">Signal</keyword>
<organism evidence="7 8">
    <name type="scientific">Lutibacter profundi</name>
    <dbReference type="NCBI Taxonomy" id="1622118"/>
    <lineage>
        <taxon>Bacteria</taxon>
        <taxon>Pseudomonadati</taxon>
        <taxon>Bacteroidota</taxon>
        <taxon>Flavobacteriia</taxon>
        <taxon>Flavobacteriales</taxon>
        <taxon>Flavobacteriaceae</taxon>
        <taxon>Lutibacter</taxon>
    </lineage>
</organism>
<dbReference type="SUPFAM" id="SSF103647">
    <property type="entry name" value="TSP type-3 repeat"/>
    <property type="match status" value="2"/>
</dbReference>
<dbReference type="Pfam" id="PF04231">
    <property type="entry name" value="Endonuclease_1"/>
    <property type="match status" value="1"/>
</dbReference>
<proteinExistence type="inferred from homology"/>
<dbReference type="Pfam" id="PF18962">
    <property type="entry name" value="Por_Secre_tail"/>
    <property type="match status" value="1"/>
</dbReference>
<dbReference type="InterPro" id="IPR003961">
    <property type="entry name" value="FN3_dom"/>
</dbReference>
<evidence type="ECO:0000256" key="5">
    <source>
        <dbReference type="SAM" id="MobiDB-lite"/>
    </source>
</evidence>
<dbReference type="STRING" id="1622118.Lupro_09545"/>
<keyword evidence="4" id="KW-0378">Hydrolase</keyword>
<keyword evidence="8" id="KW-1185">Reference proteome</keyword>
<accession>A0A0X8G7J3</accession>
<protein>
    <recommendedName>
        <fullName evidence="6">Fibronectin type-III domain-containing protein</fullName>
    </recommendedName>
</protein>
<dbReference type="Gene3D" id="2.60.120.200">
    <property type="match status" value="1"/>
</dbReference>
<dbReference type="SUPFAM" id="SSF54060">
    <property type="entry name" value="His-Me finger endonucleases"/>
    <property type="match status" value="1"/>
</dbReference>
<feature type="region of interest" description="Disordered" evidence="5">
    <location>
        <begin position="123"/>
        <end position="163"/>
    </location>
</feature>
<dbReference type="InterPro" id="IPR003367">
    <property type="entry name" value="Thrombospondin_3-like_rpt"/>
</dbReference>
<reference evidence="7 8" key="2">
    <citation type="journal article" date="2016" name="Int. J. Syst. Evol. Microbiol.">
        <title>Lutibacter profundi sp. nov., isolated from a deep-sea hydrothermal system on the Arctic Mid-Ocean Ridge and emended description of the genus Lutibacter.</title>
        <authorList>
            <person name="Le Moine Bauer S."/>
            <person name="Roalkvam I."/>
            <person name="Steen I.H."/>
            <person name="Dahle H."/>
        </authorList>
    </citation>
    <scope>NUCLEOTIDE SEQUENCE [LARGE SCALE GENOMIC DNA]</scope>
    <source>
        <strain evidence="7 8">LP1</strain>
    </source>
</reference>
<keyword evidence="2" id="KW-0540">Nuclease</keyword>
<dbReference type="Gene3D" id="4.10.1080.10">
    <property type="entry name" value="TSP type-3 repeat"/>
    <property type="match status" value="1"/>
</dbReference>
<dbReference type="GO" id="GO:0007155">
    <property type="term" value="P:cell adhesion"/>
    <property type="evidence" value="ECO:0007669"/>
    <property type="project" value="InterPro"/>
</dbReference>
<evidence type="ECO:0000256" key="3">
    <source>
        <dbReference type="ARBA" id="ARBA00022729"/>
    </source>
</evidence>
<dbReference type="OrthoDB" id="5485925at2"/>
<dbReference type="GO" id="GO:0004518">
    <property type="term" value="F:nuclease activity"/>
    <property type="evidence" value="ECO:0007669"/>
    <property type="project" value="UniProtKB-KW"/>
</dbReference>
<dbReference type="SUPFAM" id="SSF49265">
    <property type="entry name" value="Fibronectin type III"/>
    <property type="match status" value="1"/>
</dbReference>
<dbReference type="InterPro" id="IPR044925">
    <property type="entry name" value="His-Me_finger_sf"/>
</dbReference>
<dbReference type="InterPro" id="IPR007346">
    <property type="entry name" value="Endonuclease-I"/>
</dbReference>
<dbReference type="RefSeq" id="WP_068209337.1">
    <property type="nucleotide sequence ID" value="NZ_CP013355.1"/>
</dbReference>
<dbReference type="NCBIfam" id="TIGR04183">
    <property type="entry name" value="Por_Secre_tail"/>
    <property type="match status" value="1"/>
</dbReference>
<dbReference type="InterPro" id="IPR013783">
    <property type="entry name" value="Ig-like_fold"/>
</dbReference>
<feature type="domain" description="Fibronectin type-III" evidence="6">
    <location>
        <begin position="290"/>
        <end position="375"/>
    </location>
</feature>
<dbReference type="InterPro" id="IPR028974">
    <property type="entry name" value="TSP_type-3_rpt"/>
</dbReference>
<dbReference type="SMART" id="SM00060">
    <property type="entry name" value="FN3"/>
    <property type="match status" value="1"/>
</dbReference>
<dbReference type="KEGG" id="lut:Lupro_09545"/>
<feature type="compositionally biased region" description="Basic and acidic residues" evidence="5">
    <location>
        <begin position="139"/>
        <end position="150"/>
    </location>
</feature>
<evidence type="ECO:0000259" key="6">
    <source>
        <dbReference type="PROSITE" id="PS50853"/>
    </source>
</evidence>
<comment type="similarity">
    <text evidence="1">Belongs to the EndA/NucM nuclease family.</text>
</comment>
<dbReference type="NCBIfam" id="NF038128">
    <property type="entry name" value="choice_anch_J"/>
    <property type="match status" value="1"/>
</dbReference>
<dbReference type="EMBL" id="CP013355">
    <property type="protein sequence ID" value="AMC11494.1"/>
    <property type="molecule type" value="Genomic_DNA"/>
</dbReference>
<dbReference type="PANTHER" id="PTHR33607">
    <property type="entry name" value="ENDONUCLEASE-1"/>
    <property type="match status" value="1"/>
</dbReference>
<reference evidence="8" key="1">
    <citation type="submission" date="2015-12" db="EMBL/GenBank/DDBJ databases">
        <title>Complete genome sequence of Lutibacter profundus strain LP1.</title>
        <authorList>
            <person name="Wissuwa J."/>
            <person name="Le Moine Bauer S."/>
            <person name="Stokke R."/>
            <person name="Dahle H."/>
            <person name="Steen I.H."/>
        </authorList>
    </citation>
    <scope>NUCLEOTIDE SEQUENCE [LARGE SCALE GENOMIC DNA]</scope>
    <source>
        <strain evidence="8">LP1</strain>
    </source>
</reference>
<name>A0A0X8G7J3_9FLAO</name>
<gene>
    <name evidence="7" type="ORF">Lupro_09545</name>
</gene>
<dbReference type="PATRIC" id="fig|1622118.3.peg.1972"/>
<dbReference type="InterPro" id="IPR036116">
    <property type="entry name" value="FN3_sf"/>
</dbReference>
<dbReference type="Pfam" id="PF02412">
    <property type="entry name" value="TSP_3"/>
    <property type="match status" value="4"/>
</dbReference>
<dbReference type="GO" id="GO:0005509">
    <property type="term" value="F:calcium ion binding"/>
    <property type="evidence" value="ECO:0007669"/>
    <property type="project" value="InterPro"/>
</dbReference>
<dbReference type="Gene3D" id="2.60.40.10">
    <property type="entry name" value="Immunoglobulins"/>
    <property type="match status" value="1"/>
</dbReference>
<evidence type="ECO:0000256" key="4">
    <source>
        <dbReference type="ARBA" id="ARBA00022801"/>
    </source>
</evidence>
<dbReference type="AlphaFoldDB" id="A0A0X8G7J3"/>
<evidence type="ECO:0000256" key="1">
    <source>
        <dbReference type="ARBA" id="ARBA00006429"/>
    </source>
</evidence>
<dbReference type="Pfam" id="PF00041">
    <property type="entry name" value="fn3"/>
    <property type="match status" value="1"/>
</dbReference>
<evidence type="ECO:0000256" key="2">
    <source>
        <dbReference type="ARBA" id="ARBA00022722"/>
    </source>
</evidence>